<comment type="similarity">
    <text evidence="5">Belongs to the lariat debranching enzyme family.</text>
</comment>
<gene>
    <name evidence="16" type="ORF">L9F63_007223</name>
</gene>
<dbReference type="FunFam" id="3.60.21.10:FF:000035">
    <property type="entry name" value="Lariat debranching enzyme"/>
    <property type="match status" value="1"/>
</dbReference>
<evidence type="ECO:0000313" key="16">
    <source>
        <dbReference type="EMBL" id="KAJ9575911.1"/>
    </source>
</evidence>
<evidence type="ECO:0000256" key="8">
    <source>
        <dbReference type="ARBA" id="ARBA00022801"/>
    </source>
</evidence>
<evidence type="ECO:0000259" key="15">
    <source>
        <dbReference type="SMART" id="SM01124"/>
    </source>
</evidence>
<dbReference type="PANTHER" id="PTHR12849:SF0">
    <property type="entry name" value="LARIAT DEBRANCHING ENZYME"/>
    <property type="match status" value="1"/>
</dbReference>
<evidence type="ECO:0000256" key="14">
    <source>
        <dbReference type="SAM" id="MobiDB-lite"/>
    </source>
</evidence>
<name>A0AAD7Z8W3_DIPPU</name>
<dbReference type="InterPro" id="IPR041816">
    <property type="entry name" value="Dbr1_N"/>
</dbReference>
<dbReference type="PANTHER" id="PTHR12849">
    <property type="entry name" value="RNA LARIAT DEBRANCHING ENZYME"/>
    <property type="match status" value="1"/>
</dbReference>
<dbReference type="CDD" id="cd00844">
    <property type="entry name" value="MPP_Dbr1_N"/>
    <property type="match status" value="1"/>
</dbReference>
<accession>A0AAD7Z8W3</accession>
<evidence type="ECO:0000256" key="3">
    <source>
        <dbReference type="ARBA" id="ARBA00001954"/>
    </source>
</evidence>
<dbReference type="SUPFAM" id="SSF56300">
    <property type="entry name" value="Metallo-dependent phosphatases"/>
    <property type="match status" value="1"/>
</dbReference>
<evidence type="ECO:0000256" key="5">
    <source>
        <dbReference type="ARBA" id="ARBA00006045"/>
    </source>
</evidence>
<feature type="compositionally biased region" description="Polar residues" evidence="14">
    <location>
        <begin position="502"/>
        <end position="512"/>
    </location>
</feature>
<feature type="compositionally biased region" description="Low complexity" evidence="14">
    <location>
        <begin position="476"/>
        <end position="489"/>
    </location>
</feature>
<dbReference type="GO" id="GO:0000398">
    <property type="term" value="P:mRNA splicing, via spliceosome"/>
    <property type="evidence" value="ECO:0007669"/>
    <property type="project" value="TreeGrafter"/>
</dbReference>
<keyword evidence="9" id="KW-0862">Zinc</keyword>
<keyword evidence="6" id="KW-0507">mRNA processing</keyword>
<feature type="domain" description="Lariat debranching enzyme C-terminal" evidence="15">
    <location>
        <begin position="235"/>
        <end position="378"/>
    </location>
</feature>
<evidence type="ECO:0000313" key="17">
    <source>
        <dbReference type="Proteomes" id="UP001233999"/>
    </source>
</evidence>
<dbReference type="SMART" id="SM01124">
    <property type="entry name" value="DBR1"/>
    <property type="match status" value="1"/>
</dbReference>
<dbReference type="GO" id="GO:0008419">
    <property type="term" value="F:RNA lariat debranching enzyme activity"/>
    <property type="evidence" value="ECO:0007669"/>
    <property type="project" value="TreeGrafter"/>
</dbReference>
<evidence type="ECO:0000256" key="2">
    <source>
        <dbReference type="ARBA" id="ARBA00001947"/>
    </source>
</evidence>
<dbReference type="InterPro" id="IPR007708">
    <property type="entry name" value="DBR1_C"/>
</dbReference>
<comment type="cofactor">
    <cofactor evidence="3">
        <name>Fe(2+)</name>
        <dbReference type="ChEBI" id="CHEBI:29033"/>
    </cofactor>
</comment>
<evidence type="ECO:0000256" key="13">
    <source>
        <dbReference type="ARBA" id="ARBA00058627"/>
    </source>
</evidence>
<dbReference type="Gene3D" id="3.60.21.10">
    <property type="match status" value="1"/>
</dbReference>
<comment type="subcellular location">
    <subcellularLocation>
        <location evidence="4">Nucleus</location>
    </subcellularLocation>
</comment>
<keyword evidence="7" id="KW-0479">Metal-binding</keyword>
<evidence type="ECO:0000256" key="1">
    <source>
        <dbReference type="ARBA" id="ARBA00001936"/>
    </source>
</evidence>
<evidence type="ECO:0000256" key="12">
    <source>
        <dbReference type="ARBA" id="ARBA00023242"/>
    </source>
</evidence>
<dbReference type="AlphaFoldDB" id="A0AAD7Z8W3"/>
<comment type="function">
    <text evidence="13">Cleaves the 2'-5' phosphodiester linkage at the branch point of lariat intron pre-mRNAs after splicing and converts them into linear molecules that are subsequently degraded. It thereby facilitates ribonucleotide turnover.</text>
</comment>
<dbReference type="GO" id="GO:0005634">
    <property type="term" value="C:nucleus"/>
    <property type="evidence" value="ECO:0007669"/>
    <property type="project" value="UniProtKB-SubCell"/>
</dbReference>
<dbReference type="InterPro" id="IPR029052">
    <property type="entry name" value="Metallo-depent_PP-like"/>
</dbReference>
<keyword evidence="10" id="KW-0408">Iron</keyword>
<keyword evidence="17" id="KW-1185">Reference proteome</keyword>
<comment type="caution">
    <text evidence="16">The sequence shown here is derived from an EMBL/GenBank/DDBJ whole genome shotgun (WGS) entry which is preliminary data.</text>
</comment>
<keyword evidence="8" id="KW-0378">Hydrolase</keyword>
<dbReference type="Pfam" id="PF00149">
    <property type="entry name" value="Metallophos"/>
    <property type="match status" value="1"/>
</dbReference>
<dbReference type="GO" id="GO:0046872">
    <property type="term" value="F:metal ion binding"/>
    <property type="evidence" value="ECO:0007669"/>
    <property type="project" value="UniProtKB-KW"/>
</dbReference>
<dbReference type="InterPro" id="IPR004843">
    <property type="entry name" value="Calcineurin-like_PHP"/>
</dbReference>
<keyword evidence="11" id="KW-0464">Manganese</keyword>
<keyword evidence="12" id="KW-0539">Nucleus</keyword>
<evidence type="ECO:0000256" key="4">
    <source>
        <dbReference type="ARBA" id="ARBA00004123"/>
    </source>
</evidence>
<evidence type="ECO:0000256" key="7">
    <source>
        <dbReference type="ARBA" id="ARBA00022723"/>
    </source>
</evidence>
<evidence type="ECO:0000256" key="10">
    <source>
        <dbReference type="ARBA" id="ARBA00023004"/>
    </source>
</evidence>
<proteinExistence type="inferred from homology"/>
<reference evidence="16" key="1">
    <citation type="journal article" date="2023" name="IScience">
        <title>Live-bearing cockroach genome reveals convergent evolutionary mechanisms linked to viviparity in insects and beyond.</title>
        <authorList>
            <person name="Fouks B."/>
            <person name="Harrison M.C."/>
            <person name="Mikhailova A.A."/>
            <person name="Marchal E."/>
            <person name="English S."/>
            <person name="Carruthers M."/>
            <person name="Jennings E.C."/>
            <person name="Chiamaka E.L."/>
            <person name="Frigard R.A."/>
            <person name="Pippel M."/>
            <person name="Attardo G.M."/>
            <person name="Benoit J.B."/>
            <person name="Bornberg-Bauer E."/>
            <person name="Tobe S.S."/>
        </authorList>
    </citation>
    <scope>NUCLEOTIDE SEQUENCE</scope>
    <source>
        <strain evidence="16">Stay&amp;Tobe</strain>
    </source>
</reference>
<protein>
    <recommendedName>
        <fullName evidence="15">Lariat debranching enzyme C-terminal domain-containing protein</fullName>
    </recommendedName>
</protein>
<evidence type="ECO:0000256" key="6">
    <source>
        <dbReference type="ARBA" id="ARBA00022664"/>
    </source>
</evidence>
<reference evidence="16" key="2">
    <citation type="submission" date="2023-05" db="EMBL/GenBank/DDBJ databases">
        <authorList>
            <person name="Fouks B."/>
        </authorList>
    </citation>
    <scope>NUCLEOTIDE SEQUENCE</scope>
    <source>
        <strain evidence="16">Stay&amp;Tobe</strain>
        <tissue evidence="16">Testes</tissue>
    </source>
</reference>
<evidence type="ECO:0000256" key="11">
    <source>
        <dbReference type="ARBA" id="ARBA00023211"/>
    </source>
</evidence>
<feature type="region of interest" description="Disordered" evidence="14">
    <location>
        <begin position="445"/>
        <end position="512"/>
    </location>
</feature>
<dbReference type="Proteomes" id="UP001233999">
    <property type="component" value="Unassembled WGS sequence"/>
</dbReference>
<evidence type="ECO:0000256" key="9">
    <source>
        <dbReference type="ARBA" id="ARBA00022833"/>
    </source>
</evidence>
<dbReference type="EMBL" id="JASPKZ010009814">
    <property type="protein sequence ID" value="KAJ9575911.1"/>
    <property type="molecule type" value="Genomic_DNA"/>
</dbReference>
<comment type="cofactor">
    <cofactor evidence="2">
        <name>Zn(2+)</name>
        <dbReference type="ChEBI" id="CHEBI:29105"/>
    </cofactor>
</comment>
<sequence>MKIAVEGCAHGELDKIYDAIRHLERKDGIKIDLLICCGDFQSTRNVQDLRCMAVPQKYQKMCSFYKYYSGEKVAPVLTIFIGGNHEASNYLQELAYGGWVAPRIYYMGYGSIVNVAGVRIGGLSGIYKGHDYLKGHFEKPPYTEETKRSAYHIRNLEIFRFKQVQQPVDIFLSHDWPRGIYNYGEKEILLKSKPFFTKEVADNVLGSKPCEELLHHLKPSYWFSAHLHVKFAAVVPHISENEVKKKTKFLALDKCLPRRKFLQIVEVEHDFEKPIELEYDLEWLTIVHNTNHLLSVKKNNQYMPGPGCEERWDFRPTKEEMNFVHDKFDGNFVIPQNFTQTVVPFEEHDKCTGGMQPQAQINPQTMVFCDRLSIDDPMSLLLNSPNDSCLESSQNQIILIMSWLMTAWSYLPRRLSLALPSPQNSDVDEPMKNPEEIMVSSDCVQNHGLSHFPSPRDSDIDEPQTIYDNGFSDRVSSTTPSTDSDLSPDLEPKLKKFKRRNQSVYTNSEDDG</sequence>
<organism evidence="16 17">
    <name type="scientific">Diploptera punctata</name>
    <name type="common">Pacific beetle cockroach</name>
    <dbReference type="NCBI Taxonomy" id="6984"/>
    <lineage>
        <taxon>Eukaryota</taxon>
        <taxon>Metazoa</taxon>
        <taxon>Ecdysozoa</taxon>
        <taxon>Arthropoda</taxon>
        <taxon>Hexapoda</taxon>
        <taxon>Insecta</taxon>
        <taxon>Pterygota</taxon>
        <taxon>Neoptera</taxon>
        <taxon>Polyneoptera</taxon>
        <taxon>Dictyoptera</taxon>
        <taxon>Blattodea</taxon>
        <taxon>Blaberoidea</taxon>
        <taxon>Blaberidae</taxon>
        <taxon>Diplopterinae</taxon>
        <taxon>Diploptera</taxon>
    </lineage>
</organism>
<dbReference type="Pfam" id="PF05011">
    <property type="entry name" value="DBR1"/>
    <property type="match status" value="1"/>
</dbReference>
<comment type="cofactor">
    <cofactor evidence="1">
        <name>Mn(2+)</name>
        <dbReference type="ChEBI" id="CHEBI:29035"/>
    </cofactor>
</comment>